<dbReference type="AlphaFoldDB" id="A0A834W2L5"/>
<keyword evidence="3" id="KW-1185">Reference proteome</keyword>
<name>A0A834W2L5_9FABA</name>
<dbReference type="EMBL" id="JAAIUW010000012">
    <property type="protein sequence ID" value="KAF7807020.1"/>
    <property type="molecule type" value="Genomic_DNA"/>
</dbReference>
<evidence type="ECO:0000256" key="1">
    <source>
        <dbReference type="SAM" id="MobiDB-lite"/>
    </source>
</evidence>
<comment type="caution">
    <text evidence="2">The sequence shown here is derived from an EMBL/GenBank/DDBJ whole genome shotgun (WGS) entry which is preliminary data.</text>
</comment>
<evidence type="ECO:0000313" key="3">
    <source>
        <dbReference type="Proteomes" id="UP000634136"/>
    </source>
</evidence>
<proteinExistence type="predicted"/>
<organism evidence="2 3">
    <name type="scientific">Senna tora</name>
    <dbReference type="NCBI Taxonomy" id="362788"/>
    <lineage>
        <taxon>Eukaryota</taxon>
        <taxon>Viridiplantae</taxon>
        <taxon>Streptophyta</taxon>
        <taxon>Embryophyta</taxon>
        <taxon>Tracheophyta</taxon>
        <taxon>Spermatophyta</taxon>
        <taxon>Magnoliopsida</taxon>
        <taxon>eudicotyledons</taxon>
        <taxon>Gunneridae</taxon>
        <taxon>Pentapetalae</taxon>
        <taxon>rosids</taxon>
        <taxon>fabids</taxon>
        <taxon>Fabales</taxon>
        <taxon>Fabaceae</taxon>
        <taxon>Caesalpinioideae</taxon>
        <taxon>Cassia clade</taxon>
        <taxon>Senna</taxon>
    </lineage>
</organism>
<reference evidence="2" key="1">
    <citation type="submission" date="2020-09" db="EMBL/GenBank/DDBJ databases">
        <title>Genome-Enabled Discovery of Anthraquinone Biosynthesis in Senna tora.</title>
        <authorList>
            <person name="Kang S.-H."/>
            <person name="Pandey R.P."/>
            <person name="Lee C.-M."/>
            <person name="Sim J.-S."/>
            <person name="Jeong J.-T."/>
            <person name="Choi B.-S."/>
            <person name="Jung M."/>
            <person name="Ginzburg D."/>
            <person name="Zhao K."/>
            <person name="Won S.Y."/>
            <person name="Oh T.-J."/>
            <person name="Yu Y."/>
            <person name="Kim N.-H."/>
            <person name="Lee O.R."/>
            <person name="Lee T.-H."/>
            <person name="Bashyal P."/>
            <person name="Kim T.-S."/>
            <person name="Lee W.-H."/>
            <person name="Kawkins C."/>
            <person name="Kim C.-K."/>
            <person name="Kim J.S."/>
            <person name="Ahn B.O."/>
            <person name="Rhee S.Y."/>
            <person name="Sohng J.K."/>
        </authorList>
    </citation>
    <scope>NUCLEOTIDE SEQUENCE</scope>
    <source>
        <tissue evidence="2">Leaf</tissue>
    </source>
</reference>
<feature type="compositionally biased region" description="Polar residues" evidence="1">
    <location>
        <begin position="259"/>
        <end position="278"/>
    </location>
</feature>
<accession>A0A834W2L5</accession>
<evidence type="ECO:0000313" key="2">
    <source>
        <dbReference type="EMBL" id="KAF7807020.1"/>
    </source>
</evidence>
<dbReference type="Proteomes" id="UP000634136">
    <property type="component" value="Unassembled WGS sequence"/>
</dbReference>
<sequence length="278" mass="29915">MRTIHCELYLAAGDGKLKSTISLSTNFLPLVVERAVTIFLPTKNQFGSSGKSPSSTFNTLSSVFSFFTREVITFVPVALRNSSHNFLLREELSDSTLTSSFTSFFRFNPSSGGFTTESSEADSFFTESWFSDSTLTSFFIFNPSTDCAAIESSELVSFFTESCFSDSTLPSSFTSLNGSGTFIPSNDCESSSISSSIIGAKTREPVLVTARTTVTGRAKNPGLSMRNFTAASASKPDSERARRTTGSGTSNPSRDRTFSIVSPSPIGSASITHSDQIQ</sequence>
<gene>
    <name evidence="2" type="ORF">G2W53_039181</name>
</gene>
<protein>
    <submittedName>
        <fullName evidence="2">Putative SWI/SNF-related matrix-associated actin-dependent regulator of chromatin subfamily A member 3-like 3</fullName>
    </submittedName>
</protein>
<feature type="region of interest" description="Disordered" evidence="1">
    <location>
        <begin position="217"/>
        <end position="278"/>
    </location>
</feature>